<dbReference type="GO" id="GO:0003677">
    <property type="term" value="F:DNA binding"/>
    <property type="evidence" value="ECO:0007669"/>
    <property type="project" value="UniProtKB-KW"/>
</dbReference>
<gene>
    <name evidence="6" type="ORF">AVDCRST_MAG11-121</name>
</gene>
<name>A0A6J4JYS7_9BACT</name>
<proteinExistence type="predicted"/>
<dbReference type="PANTHER" id="PTHR43214">
    <property type="entry name" value="TWO-COMPONENT RESPONSE REGULATOR"/>
    <property type="match status" value="1"/>
</dbReference>
<dbReference type="InterPro" id="IPR000792">
    <property type="entry name" value="Tscrpt_reg_LuxR_C"/>
</dbReference>
<dbReference type="Pfam" id="PF00196">
    <property type="entry name" value="GerE"/>
    <property type="match status" value="1"/>
</dbReference>
<protein>
    <submittedName>
        <fullName evidence="6">Two-component transcriptional response regulator, LuxR family</fullName>
    </submittedName>
</protein>
<dbReference type="SUPFAM" id="SSF52172">
    <property type="entry name" value="CheY-like"/>
    <property type="match status" value="1"/>
</dbReference>
<dbReference type="AlphaFoldDB" id="A0A6J4JYS7"/>
<sequence>MTIRVLIVDDHPVVRAGLRALLCAEDDMVIVAEAADGAEAVALDALHAPDVTLMDLRMPTMDGVTATRTIVAARPDARVVAVTTYDGDTDIYRALDAGACGYLIKDMLGDEVAAAVRAAAAGRRVIPPAVADRLAEFTPRVDLTAREVEVLRLVAKGLRNKEVARVIGRTEGTVKAHLKNIHGKLGVEDRTEAVTIALQRGIIHLDD</sequence>
<evidence type="ECO:0000256" key="1">
    <source>
        <dbReference type="ARBA" id="ARBA00022553"/>
    </source>
</evidence>
<dbReference type="Pfam" id="PF00072">
    <property type="entry name" value="Response_reg"/>
    <property type="match status" value="1"/>
</dbReference>
<dbReference type="EMBL" id="CADCTU010000028">
    <property type="protein sequence ID" value="CAA9291133.1"/>
    <property type="molecule type" value="Genomic_DNA"/>
</dbReference>
<dbReference type="InterPro" id="IPR058245">
    <property type="entry name" value="NreC/VraR/RcsB-like_REC"/>
</dbReference>
<keyword evidence="1 3" id="KW-0597">Phosphoprotein</keyword>
<dbReference type="CDD" id="cd17535">
    <property type="entry name" value="REC_NarL-like"/>
    <property type="match status" value="1"/>
</dbReference>
<dbReference type="GO" id="GO:0006355">
    <property type="term" value="P:regulation of DNA-templated transcription"/>
    <property type="evidence" value="ECO:0007669"/>
    <property type="project" value="InterPro"/>
</dbReference>
<evidence type="ECO:0000256" key="2">
    <source>
        <dbReference type="ARBA" id="ARBA00023125"/>
    </source>
</evidence>
<reference evidence="6" key="1">
    <citation type="submission" date="2020-02" db="EMBL/GenBank/DDBJ databases">
        <authorList>
            <person name="Meier V. D."/>
        </authorList>
    </citation>
    <scope>NUCLEOTIDE SEQUENCE</scope>
    <source>
        <strain evidence="6">AVDCRST_MAG11</strain>
    </source>
</reference>
<dbReference type="Gene3D" id="3.40.50.2300">
    <property type="match status" value="1"/>
</dbReference>
<dbReference type="PROSITE" id="PS50043">
    <property type="entry name" value="HTH_LUXR_2"/>
    <property type="match status" value="1"/>
</dbReference>
<dbReference type="PRINTS" id="PR00038">
    <property type="entry name" value="HTHLUXR"/>
</dbReference>
<evidence type="ECO:0000313" key="6">
    <source>
        <dbReference type="EMBL" id="CAA9291133.1"/>
    </source>
</evidence>
<evidence type="ECO:0000259" key="4">
    <source>
        <dbReference type="PROSITE" id="PS50043"/>
    </source>
</evidence>
<dbReference type="SMART" id="SM00421">
    <property type="entry name" value="HTH_LUXR"/>
    <property type="match status" value="1"/>
</dbReference>
<dbReference type="PROSITE" id="PS00622">
    <property type="entry name" value="HTH_LUXR_1"/>
    <property type="match status" value="1"/>
</dbReference>
<dbReference type="InterPro" id="IPR039420">
    <property type="entry name" value="WalR-like"/>
</dbReference>
<dbReference type="PROSITE" id="PS50110">
    <property type="entry name" value="RESPONSE_REGULATORY"/>
    <property type="match status" value="1"/>
</dbReference>
<feature type="domain" description="HTH luxR-type" evidence="4">
    <location>
        <begin position="136"/>
        <end position="201"/>
    </location>
</feature>
<evidence type="ECO:0000256" key="3">
    <source>
        <dbReference type="PROSITE-ProRule" id="PRU00169"/>
    </source>
</evidence>
<dbReference type="SMART" id="SM00448">
    <property type="entry name" value="REC"/>
    <property type="match status" value="1"/>
</dbReference>
<keyword evidence="2" id="KW-0238">DNA-binding</keyword>
<dbReference type="SUPFAM" id="SSF46894">
    <property type="entry name" value="C-terminal effector domain of the bipartite response regulators"/>
    <property type="match status" value="1"/>
</dbReference>
<feature type="domain" description="Response regulatory" evidence="5">
    <location>
        <begin position="4"/>
        <end position="120"/>
    </location>
</feature>
<accession>A0A6J4JYS7</accession>
<dbReference type="InterPro" id="IPR016032">
    <property type="entry name" value="Sig_transdc_resp-reg_C-effctor"/>
</dbReference>
<dbReference type="PANTHER" id="PTHR43214:SF43">
    <property type="entry name" value="TWO-COMPONENT RESPONSE REGULATOR"/>
    <property type="match status" value="1"/>
</dbReference>
<dbReference type="CDD" id="cd06170">
    <property type="entry name" value="LuxR_C_like"/>
    <property type="match status" value="1"/>
</dbReference>
<evidence type="ECO:0000259" key="5">
    <source>
        <dbReference type="PROSITE" id="PS50110"/>
    </source>
</evidence>
<dbReference type="GO" id="GO:0000160">
    <property type="term" value="P:phosphorelay signal transduction system"/>
    <property type="evidence" value="ECO:0007669"/>
    <property type="project" value="InterPro"/>
</dbReference>
<organism evidence="6">
    <name type="scientific">uncultured Gemmatimonadaceae bacterium</name>
    <dbReference type="NCBI Taxonomy" id="246130"/>
    <lineage>
        <taxon>Bacteria</taxon>
        <taxon>Pseudomonadati</taxon>
        <taxon>Gemmatimonadota</taxon>
        <taxon>Gemmatimonadia</taxon>
        <taxon>Gemmatimonadales</taxon>
        <taxon>Gemmatimonadaceae</taxon>
        <taxon>environmental samples</taxon>
    </lineage>
</organism>
<dbReference type="InterPro" id="IPR011006">
    <property type="entry name" value="CheY-like_superfamily"/>
</dbReference>
<dbReference type="InterPro" id="IPR001789">
    <property type="entry name" value="Sig_transdc_resp-reg_receiver"/>
</dbReference>
<feature type="modified residue" description="4-aspartylphosphate" evidence="3">
    <location>
        <position position="55"/>
    </location>
</feature>